<keyword evidence="4" id="KW-0997">Cell inner membrane</keyword>
<keyword evidence="8" id="KW-0764">Sulfate transport</keyword>
<feature type="transmembrane region" description="Helical" evidence="11">
    <location>
        <begin position="78"/>
        <end position="99"/>
    </location>
</feature>
<evidence type="ECO:0000256" key="1">
    <source>
        <dbReference type="ARBA" id="ARBA00004141"/>
    </source>
</evidence>
<evidence type="ECO:0000256" key="7">
    <source>
        <dbReference type="ARBA" id="ARBA00022989"/>
    </source>
</evidence>
<evidence type="ECO:0000256" key="10">
    <source>
        <dbReference type="SAM" id="MobiDB-lite"/>
    </source>
</evidence>
<protein>
    <submittedName>
        <fullName evidence="12">EI24 domain-containing protein</fullName>
    </submittedName>
</protein>
<evidence type="ECO:0000256" key="4">
    <source>
        <dbReference type="ARBA" id="ARBA00022519"/>
    </source>
</evidence>
<dbReference type="PANTHER" id="PTHR37468">
    <property type="entry name" value="SULFATE TRANSPORTER CYSZ"/>
    <property type="match status" value="1"/>
</dbReference>
<keyword evidence="5" id="KW-0028">Amino-acid biosynthesis</keyword>
<evidence type="ECO:0000256" key="11">
    <source>
        <dbReference type="SAM" id="Phobius"/>
    </source>
</evidence>
<dbReference type="PANTHER" id="PTHR37468:SF1">
    <property type="entry name" value="SULFATE TRANSPORTER CYSZ"/>
    <property type="match status" value="1"/>
</dbReference>
<dbReference type="RefSeq" id="WP_344441377.1">
    <property type="nucleotide sequence ID" value="NZ_BAAALF010000032.1"/>
</dbReference>
<gene>
    <name evidence="12" type="ORF">GCM10009665_24060</name>
</gene>
<name>A0ABN1W4U0_9ACTN</name>
<keyword evidence="7 11" id="KW-1133">Transmembrane helix</keyword>
<evidence type="ECO:0000313" key="12">
    <source>
        <dbReference type="EMBL" id="GAA1232966.1"/>
    </source>
</evidence>
<organism evidence="12 13">
    <name type="scientific">Kitasatospora nipponensis</name>
    <dbReference type="NCBI Taxonomy" id="258049"/>
    <lineage>
        <taxon>Bacteria</taxon>
        <taxon>Bacillati</taxon>
        <taxon>Actinomycetota</taxon>
        <taxon>Actinomycetes</taxon>
        <taxon>Kitasatosporales</taxon>
        <taxon>Streptomycetaceae</taxon>
        <taxon>Kitasatospora</taxon>
    </lineage>
</organism>
<evidence type="ECO:0000256" key="2">
    <source>
        <dbReference type="ARBA" id="ARBA00022448"/>
    </source>
</evidence>
<feature type="transmembrane region" description="Helical" evidence="11">
    <location>
        <begin position="133"/>
        <end position="154"/>
    </location>
</feature>
<feature type="transmembrane region" description="Helical" evidence="11">
    <location>
        <begin position="196"/>
        <end position="218"/>
    </location>
</feature>
<proteinExistence type="predicted"/>
<dbReference type="InterPro" id="IPR050480">
    <property type="entry name" value="CysZ-like"/>
</dbReference>
<sequence>MGDLVAGGAALWRGQRWVARNPRWWVFGMVPALLALLVIWTLLGVLIYWLGDLVAWATPFADTWAPGLRRFFRDVVDALVLGGAALLSVVGFTALTLVIGQPFYERLVRQVSPPPPGAPEIGVLDSLLDGLRVGLRAAGWAIGLFVLGLVPVVGQVLAPPLGFCVSGYFLTVELTTVAFELRGVPSERRLGGRRMLAIGFGAPLVIAFLVPFATVLLMPGAVAGAALLVDDLVAGEEGASDGNGEDGGRAAGVAQPREAEIPLTGSLGSSE</sequence>
<keyword evidence="3" id="KW-1003">Cell membrane</keyword>
<keyword evidence="6 11" id="KW-0812">Transmembrane</keyword>
<feature type="transmembrane region" description="Helical" evidence="11">
    <location>
        <begin position="24"/>
        <end position="50"/>
    </location>
</feature>
<dbReference type="EMBL" id="BAAALF010000032">
    <property type="protein sequence ID" value="GAA1232966.1"/>
    <property type="molecule type" value="Genomic_DNA"/>
</dbReference>
<evidence type="ECO:0000313" key="13">
    <source>
        <dbReference type="Proteomes" id="UP001500037"/>
    </source>
</evidence>
<dbReference type="InterPro" id="IPR059112">
    <property type="entry name" value="CysZ/EI24"/>
</dbReference>
<evidence type="ECO:0000256" key="6">
    <source>
        <dbReference type="ARBA" id="ARBA00022692"/>
    </source>
</evidence>
<evidence type="ECO:0000256" key="8">
    <source>
        <dbReference type="ARBA" id="ARBA00023032"/>
    </source>
</evidence>
<comment type="subcellular location">
    <subcellularLocation>
        <location evidence="1">Membrane</location>
        <topology evidence="1">Multi-pass membrane protein</topology>
    </subcellularLocation>
</comment>
<evidence type="ECO:0000256" key="5">
    <source>
        <dbReference type="ARBA" id="ARBA00022605"/>
    </source>
</evidence>
<keyword evidence="13" id="KW-1185">Reference proteome</keyword>
<comment type="caution">
    <text evidence="12">The sequence shown here is derived from an EMBL/GenBank/DDBJ whole genome shotgun (WGS) entry which is preliminary data.</text>
</comment>
<keyword evidence="9 11" id="KW-0472">Membrane</keyword>
<dbReference type="Pfam" id="PF07264">
    <property type="entry name" value="EI24"/>
    <property type="match status" value="1"/>
</dbReference>
<keyword evidence="2" id="KW-0813">Transport</keyword>
<evidence type="ECO:0000256" key="3">
    <source>
        <dbReference type="ARBA" id="ARBA00022475"/>
    </source>
</evidence>
<accession>A0ABN1W4U0</accession>
<feature type="region of interest" description="Disordered" evidence="10">
    <location>
        <begin position="237"/>
        <end position="271"/>
    </location>
</feature>
<reference evidence="12 13" key="1">
    <citation type="journal article" date="2019" name="Int. J. Syst. Evol. Microbiol.">
        <title>The Global Catalogue of Microorganisms (GCM) 10K type strain sequencing project: providing services to taxonomists for standard genome sequencing and annotation.</title>
        <authorList>
            <consortium name="The Broad Institute Genomics Platform"/>
            <consortium name="The Broad Institute Genome Sequencing Center for Infectious Disease"/>
            <person name="Wu L."/>
            <person name="Ma J."/>
        </authorList>
    </citation>
    <scope>NUCLEOTIDE SEQUENCE [LARGE SCALE GENOMIC DNA]</scope>
    <source>
        <strain evidence="12 13">JCM 13004</strain>
    </source>
</reference>
<dbReference type="Proteomes" id="UP001500037">
    <property type="component" value="Unassembled WGS sequence"/>
</dbReference>
<evidence type="ECO:0000256" key="9">
    <source>
        <dbReference type="ARBA" id="ARBA00023136"/>
    </source>
</evidence>